<feature type="domain" description="CFAP91" evidence="8">
    <location>
        <begin position="64"/>
        <end position="216"/>
    </location>
</feature>
<proteinExistence type="inferred from homology"/>
<accession>A0A0V0QNJ0</accession>
<dbReference type="InParanoid" id="A0A0V0QNJ0"/>
<dbReference type="GO" id="GO:0005930">
    <property type="term" value="C:axoneme"/>
    <property type="evidence" value="ECO:0007669"/>
    <property type="project" value="UniProtKB-SubCell"/>
</dbReference>
<dbReference type="EMBL" id="LDAU01000126">
    <property type="protein sequence ID" value="KRX03757.1"/>
    <property type="molecule type" value="Genomic_DNA"/>
</dbReference>
<reference evidence="9 10" key="1">
    <citation type="journal article" date="2015" name="Sci. Rep.">
        <title>Genome of the facultative scuticociliatosis pathogen Pseudocohnilembus persalinus provides insight into its virulence through horizontal gene transfer.</title>
        <authorList>
            <person name="Xiong J."/>
            <person name="Wang G."/>
            <person name="Cheng J."/>
            <person name="Tian M."/>
            <person name="Pan X."/>
            <person name="Warren A."/>
            <person name="Jiang C."/>
            <person name="Yuan D."/>
            <person name="Miao W."/>
        </authorList>
    </citation>
    <scope>NUCLEOTIDE SEQUENCE [LARGE SCALE GENOMIC DNA]</scope>
    <source>
        <strain evidence="9">36N120E</strain>
    </source>
</reference>
<sequence>MQNYVSGQNRPFYFKRPLVPQLSDVPLHLSQPNQFDQSMPQQQMSHTLEQEKYEQQPKTRDVEVQTMYRDSEAQTDPYTPQFVLKEGENPEVLQLEHLKYGKGLPATVEELDNIEINREKIWFDNGLPPISDEACFNLRRKLMEVQEVKEWDKKETTIKKFQQEKLSLLQSGLIEREREVEEKNAQRKEEIKIKKTEQKNRLVAKIQRRKIKVLRKMLKARATKENPENSRDIIEDYTNYASKVYAGITRDGLSLDKISNNYEYTPLAFNSLGGMNELANGVKPKEFEAKIDVNHHQAAIEKNYTRLENYHKQQLKKAQQDIMGKVDQEKQNQEVIIQRENEKKNQKKIREKTPNHSFVSDAPGFHQITGFEVSEKYQEHVEKKLNDEKRQKAVIFLQRLLRGRTLQNIMYAGKEKRLALIEELLTVAKIEKLPEQEAEEILQQNHEETVKNAALESIQGEVIAETLDGLSKELLRMKQERKINAMVNIAEKDRRIREIHEAGRRQAEEQLRNREDVLYNEIMLTHKGTVDTYLDWIITNTVENASKRQATIMSNLRRSKLDKPLEKFERQYTNNETIIKDLVHSFLIPNVQRSKIQRSLEIAQKRFNEAAKKSIFTSVSQAKQKIEQEKQQRKKVPIIREEDQ</sequence>
<feature type="compositionally biased region" description="Basic and acidic residues" evidence="7">
    <location>
        <begin position="48"/>
        <end position="58"/>
    </location>
</feature>
<evidence type="ECO:0000256" key="5">
    <source>
        <dbReference type="ARBA" id="ARBA00029468"/>
    </source>
</evidence>
<dbReference type="OMA" id="VQTMYRD"/>
<gene>
    <name evidence="9" type="ORF">PPERSA_04265</name>
</gene>
<evidence type="ECO:0000256" key="4">
    <source>
        <dbReference type="ARBA" id="ARBA00023273"/>
    </source>
</evidence>
<keyword evidence="10" id="KW-1185">Reference proteome</keyword>
<evidence type="ECO:0000313" key="9">
    <source>
        <dbReference type="EMBL" id="KRX03757.1"/>
    </source>
</evidence>
<dbReference type="InterPro" id="IPR026720">
    <property type="entry name" value="CFAP91"/>
</dbReference>
<keyword evidence="4" id="KW-0966">Cell projection</keyword>
<organism evidence="9 10">
    <name type="scientific">Pseudocohnilembus persalinus</name>
    <name type="common">Ciliate</name>
    <dbReference type="NCBI Taxonomy" id="266149"/>
    <lineage>
        <taxon>Eukaryota</taxon>
        <taxon>Sar</taxon>
        <taxon>Alveolata</taxon>
        <taxon>Ciliophora</taxon>
        <taxon>Intramacronucleata</taxon>
        <taxon>Oligohymenophorea</taxon>
        <taxon>Scuticociliatia</taxon>
        <taxon>Philasterida</taxon>
        <taxon>Pseudocohnilembidae</taxon>
        <taxon>Pseudocohnilembus</taxon>
    </lineage>
</organism>
<dbReference type="AlphaFoldDB" id="A0A0V0QNJ0"/>
<evidence type="ECO:0000256" key="1">
    <source>
        <dbReference type="ARBA" id="ARBA00004430"/>
    </source>
</evidence>
<feature type="region of interest" description="Disordered" evidence="7">
    <location>
        <begin position="623"/>
        <end position="644"/>
    </location>
</feature>
<comment type="similarity">
    <text evidence="5">Belongs to the CFAP91 family.</text>
</comment>
<dbReference type="InterPro" id="IPR032840">
    <property type="entry name" value="CFAP91_dom"/>
</dbReference>
<evidence type="ECO:0000256" key="2">
    <source>
        <dbReference type="ARBA" id="ARBA00022490"/>
    </source>
</evidence>
<feature type="compositionally biased region" description="Polar residues" evidence="7">
    <location>
        <begin position="32"/>
        <end position="47"/>
    </location>
</feature>
<keyword evidence="3" id="KW-0206">Cytoskeleton</keyword>
<dbReference type="PANTHER" id="PTHR22455:SF10">
    <property type="entry name" value="CILIA- AND FLAGELLA-ASSOCIATED PROTEIN 91"/>
    <property type="match status" value="1"/>
</dbReference>
<evidence type="ECO:0000313" key="10">
    <source>
        <dbReference type="Proteomes" id="UP000054937"/>
    </source>
</evidence>
<comment type="subcellular location">
    <subcellularLocation>
        <location evidence="1">Cytoplasm</location>
        <location evidence="1">Cytoskeleton</location>
        <location evidence="1">Cilium axoneme</location>
    </subcellularLocation>
</comment>
<evidence type="ECO:0000256" key="7">
    <source>
        <dbReference type="SAM" id="MobiDB-lite"/>
    </source>
</evidence>
<dbReference type="Pfam" id="PF14738">
    <property type="entry name" value="CFAP91"/>
    <property type="match status" value="1"/>
</dbReference>
<evidence type="ECO:0000256" key="6">
    <source>
        <dbReference type="ARBA" id="ARBA00029555"/>
    </source>
</evidence>
<dbReference type="OrthoDB" id="567787at2759"/>
<comment type="caution">
    <text evidence="9">The sequence shown here is derived from an EMBL/GenBank/DDBJ whole genome shotgun (WGS) entry which is preliminary data.</text>
</comment>
<keyword evidence="2" id="KW-0963">Cytoplasm</keyword>
<name>A0A0V0QNJ0_PSEPJ</name>
<evidence type="ECO:0000259" key="8">
    <source>
        <dbReference type="Pfam" id="PF14738"/>
    </source>
</evidence>
<protein>
    <recommendedName>
        <fullName evidence="6">Cilia- and flagella-associated protein 91</fullName>
    </recommendedName>
</protein>
<dbReference type="FunCoup" id="A0A0V0QNJ0">
    <property type="interactions" value="2"/>
</dbReference>
<dbReference type="Proteomes" id="UP000054937">
    <property type="component" value="Unassembled WGS sequence"/>
</dbReference>
<evidence type="ECO:0000256" key="3">
    <source>
        <dbReference type="ARBA" id="ARBA00023212"/>
    </source>
</evidence>
<feature type="region of interest" description="Disordered" evidence="7">
    <location>
        <begin position="32"/>
        <end position="58"/>
    </location>
</feature>
<dbReference type="PANTHER" id="PTHR22455">
    <property type="entry name" value="CILIA- AND FLAGELLA-ASSOCIATED PROTEIN 91"/>
    <property type="match status" value="1"/>
</dbReference>